<evidence type="ECO:0000313" key="2">
    <source>
        <dbReference type="EMBL" id="NME53007.1"/>
    </source>
</evidence>
<feature type="domain" description="DUF4357" evidence="1">
    <location>
        <begin position="224"/>
        <end position="273"/>
    </location>
</feature>
<protein>
    <submittedName>
        <fullName evidence="2">GIY-YIG nuclease family protein</fullName>
    </submittedName>
</protein>
<dbReference type="InterPro" id="IPR025579">
    <property type="entry name" value="DUF4357"/>
</dbReference>
<reference evidence="2 3" key="1">
    <citation type="submission" date="2020-04" db="EMBL/GenBank/DDBJ databases">
        <authorList>
            <person name="Hitch T.C.A."/>
            <person name="Wylensek D."/>
            <person name="Clavel T."/>
        </authorList>
    </citation>
    <scope>NUCLEOTIDE SEQUENCE [LARGE SCALE GENOMIC DNA]</scope>
    <source>
        <strain evidence="2 3">PG-251-APC-1</strain>
    </source>
</reference>
<dbReference type="AlphaFoldDB" id="A0A848CKV6"/>
<comment type="caution">
    <text evidence="2">The sequence shown here is derived from an EMBL/GenBank/DDBJ whole genome shotgun (WGS) entry which is preliminary data.</text>
</comment>
<gene>
    <name evidence="2" type="ORF">HF854_10880</name>
</gene>
<accession>A0A848CKV6</accession>
<organism evidence="2 3">
    <name type="scientific">Desulfovibrio piger</name>
    <dbReference type="NCBI Taxonomy" id="901"/>
    <lineage>
        <taxon>Bacteria</taxon>
        <taxon>Pseudomonadati</taxon>
        <taxon>Thermodesulfobacteriota</taxon>
        <taxon>Desulfovibrionia</taxon>
        <taxon>Desulfovibrionales</taxon>
        <taxon>Desulfovibrionaceae</taxon>
        <taxon>Desulfovibrio</taxon>
    </lineage>
</organism>
<evidence type="ECO:0000259" key="1">
    <source>
        <dbReference type="Pfam" id="PF14267"/>
    </source>
</evidence>
<dbReference type="RefSeq" id="WP_168936305.1">
    <property type="nucleotide sequence ID" value="NZ_JABAFY010000056.1"/>
</dbReference>
<proteinExistence type="predicted"/>
<name>A0A848CKV6_9BACT</name>
<dbReference type="Proteomes" id="UP000522333">
    <property type="component" value="Unassembled WGS sequence"/>
</dbReference>
<dbReference type="CDD" id="cd10447">
    <property type="entry name" value="GIY-YIG_unchar_2"/>
    <property type="match status" value="1"/>
</dbReference>
<sequence length="283" mass="31420">MAFSKTIQMYIFDGNPNGRIMCELSNWNGRIYKVSRNELSVFSQRADAENTGVYFLLGKDENNTDTVYIGEAEKVCTRLKQHLHDADYWSDAIVVISKDDLLNKAHVKYLENRFYCLAQDSGRAVIINSTVPPCSSISEYDEAMLQEFISNARLLVNTLGYKLFDTLEESSVGQQNEPTCFFINAARGAAAKGLVVADGFAVLKGSTIASPVVPSMAESLRRLRDSLLEKGIVDADFHFVKDHIFTSPSLAAAVVLGRNANGRTEWKTAENNALRDVEEDELA</sequence>
<dbReference type="Pfam" id="PF14267">
    <property type="entry name" value="DUF4357"/>
    <property type="match status" value="1"/>
</dbReference>
<dbReference type="EMBL" id="JABAFY010000056">
    <property type="protein sequence ID" value="NME53007.1"/>
    <property type="molecule type" value="Genomic_DNA"/>
</dbReference>
<evidence type="ECO:0000313" key="3">
    <source>
        <dbReference type="Proteomes" id="UP000522333"/>
    </source>
</evidence>